<dbReference type="Gene3D" id="6.10.250.1770">
    <property type="match status" value="1"/>
</dbReference>
<dbReference type="PROSITE" id="PS50102">
    <property type="entry name" value="RRM"/>
    <property type="match status" value="1"/>
</dbReference>
<accession>A0AAD9INN8</accession>
<evidence type="ECO:0000256" key="1">
    <source>
        <dbReference type="ARBA" id="ARBA00006110"/>
    </source>
</evidence>
<dbReference type="InterPro" id="IPR012677">
    <property type="entry name" value="Nucleotide-bd_a/b_plait_sf"/>
</dbReference>
<proteinExistence type="inferred from homology"/>
<dbReference type="InterPro" id="IPR000504">
    <property type="entry name" value="RRM_dom"/>
</dbReference>
<dbReference type="InterPro" id="IPR040446">
    <property type="entry name" value="RRP7"/>
</dbReference>
<name>A0AAD9INN8_PROWI</name>
<dbReference type="PANTHER" id="PTHR13191:SF0">
    <property type="entry name" value="RIBOSOMAL RNA-PROCESSING PROTEIN 7 HOMOLOG A-RELATED"/>
    <property type="match status" value="1"/>
</dbReference>
<feature type="domain" description="RRM" evidence="5">
    <location>
        <begin position="46"/>
        <end position="114"/>
    </location>
</feature>
<comment type="caution">
    <text evidence="6">The sequence shown here is derived from an EMBL/GenBank/DDBJ whole genome shotgun (WGS) entry which is preliminary data.</text>
</comment>
<keyword evidence="3" id="KW-0175">Coiled coil</keyword>
<dbReference type="GO" id="GO:0000028">
    <property type="term" value="P:ribosomal small subunit assembly"/>
    <property type="evidence" value="ECO:0007669"/>
    <property type="project" value="TreeGrafter"/>
</dbReference>
<dbReference type="Pfam" id="PF12923">
    <property type="entry name" value="RRP7"/>
    <property type="match status" value="1"/>
</dbReference>
<dbReference type="GO" id="GO:0032545">
    <property type="term" value="C:CURI complex"/>
    <property type="evidence" value="ECO:0007669"/>
    <property type="project" value="TreeGrafter"/>
</dbReference>
<organism evidence="6 7">
    <name type="scientific">Prototheca wickerhamii</name>
    <dbReference type="NCBI Taxonomy" id="3111"/>
    <lineage>
        <taxon>Eukaryota</taxon>
        <taxon>Viridiplantae</taxon>
        <taxon>Chlorophyta</taxon>
        <taxon>core chlorophytes</taxon>
        <taxon>Trebouxiophyceae</taxon>
        <taxon>Chlorellales</taxon>
        <taxon>Chlorellaceae</taxon>
        <taxon>Prototheca</taxon>
    </lineage>
</organism>
<sequence length="248" mass="27585">MDETAAPAGPEAVRVALRVVVREHSEVLRFLDCKLYNVKSRKPEHLTVIVTGLPADLSEAGLLELFSRFGDVDRIAVHASRLSAAVLYTDSQGPRSIWKLRGNEEPIRLGLALPETPFGLKGWVEEVKASRPGNAALQKQLDAWVEAYEVEERAREEAIKKAAAAAAEDGWTLVRARGKKRGPSEGMRRDGVSAGAAAQAARRKLDTGREDFYRFQKKEAQLLALRTKFEEDKKRIAAIRASRKFRPE</sequence>
<reference evidence="6" key="1">
    <citation type="submission" date="2021-01" db="EMBL/GenBank/DDBJ databases">
        <authorList>
            <person name="Eckstrom K.M.E."/>
        </authorList>
    </citation>
    <scope>NUCLEOTIDE SEQUENCE</scope>
    <source>
        <strain evidence="6">UVCC 0001</strain>
    </source>
</reference>
<dbReference type="AlphaFoldDB" id="A0AAD9INN8"/>
<dbReference type="Proteomes" id="UP001255856">
    <property type="component" value="Unassembled WGS sequence"/>
</dbReference>
<evidence type="ECO:0000259" key="5">
    <source>
        <dbReference type="PROSITE" id="PS50102"/>
    </source>
</evidence>
<dbReference type="GO" id="GO:0006364">
    <property type="term" value="P:rRNA processing"/>
    <property type="evidence" value="ECO:0007669"/>
    <property type="project" value="TreeGrafter"/>
</dbReference>
<dbReference type="InterPro" id="IPR035979">
    <property type="entry name" value="RBD_domain_sf"/>
</dbReference>
<protein>
    <recommendedName>
        <fullName evidence="5">RRM domain-containing protein</fullName>
    </recommendedName>
</protein>
<feature type="compositionally biased region" description="Basic and acidic residues" evidence="4">
    <location>
        <begin position="182"/>
        <end position="191"/>
    </location>
</feature>
<gene>
    <name evidence="6" type="ORF">QBZ16_000638</name>
</gene>
<dbReference type="GO" id="GO:0034456">
    <property type="term" value="C:UTP-C complex"/>
    <property type="evidence" value="ECO:0007669"/>
    <property type="project" value="TreeGrafter"/>
</dbReference>
<evidence type="ECO:0000256" key="3">
    <source>
        <dbReference type="SAM" id="Coils"/>
    </source>
</evidence>
<dbReference type="PANTHER" id="PTHR13191">
    <property type="entry name" value="RIBOSOMAL RNA PROCESSING PROTEIN 7-RELATED"/>
    <property type="match status" value="1"/>
</dbReference>
<keyword evidence="7" id="KW-1185">Reference proteome</keyword>
<evidence type="ECO:0000313" key="6">
    <source>
        <dbReference type="EMBL" id="KAK2080784.1"/>
    </source>
</evidence>
<dbReference type="GO" id="GO:0003723">
    <property type="term" value="F:RNA binding"/>
    <property type="evidence" value="ECO:0007669"/>
    <property type="project" value="UniProtKB-UniRule"/>
</dbReference>
<evidence type="ECO:0000256" key="4">
    <source>
        <dbReference type="SAM" id="MobiDB-lite"/>
    </source>
</evidence>
<evidence type="ECO:0000313" key="7">
    <source>
        <dbReference type="Proteomes" id="UP001255856"/>
    </source>
</evidence>
<feature type="region of interest" description="Disordered" evidence="4">
    <location>
        <begin position="179"/>
        <end position="200"/>
    </location>
</feature>
<keyword evidence="2" id="KW-0694">RNA-binding</keyword>
<evidence type="ECO:0000256" key="2">
    <source>
        <dbReference type="PROSITE-ProRule" id="PRU00176"/>
    </source>
</evidence>
<dbReference type="EMBL" id="JASFZW010000001">
    <property type="protein sequence ID" value="KAK2080784.1"/>
    <property type="molecule type" value="Genomic_DNA"/>
</dbReference>
<feature type="coiled-coil region" evidence="3">
    <location>
        <begin position="134"/>
        <end position="168"/>
    </location>
</feature>
<comment type="similarity">
    <text evidence="1">Belongs to the RRP7 family.</text>
</comment>
<dbReference type="InterPro" id="IPR024326">
    <property type="entry name" value="RRP7_C"/>
</dbReference>
<dbReference type="Gene3D" id="3.30.70.330">
    <property type="match status" value="1"/>
</dbReference>
<dbReference type="SUPFAM" id="SSF54928">
    <property type="entry name" value="RNA-binding domain, RBD"/>
    <property type="match status" value="1"/>
</dbReference>